<evidence type="ECO:0008006" key="10">
    <source>
        <dbReference type="Google" id="ProtNLM"/>
    </source>
</evidence>
<gene>
    <name evidence="8" type="ORF">WR25_12663</name>
</gene>
<name>A0A2A2KQ14_9BILA</name>
<dbReference type="Gene3D" id="2.60.120.920">
    <property type="match status" value="1"/>
</dbReference>
<feature type="compositionally biased region" description="Low complexity" evidence="5">
    <location>
        <begin position="593"/>
        <end position="605"/>
    </location>
</feature>
<evidence type="ECO:0000313" key="9">
    <source>
        <dbReference type="Proteomes" id="UP000218231"/>
    </source>
</evidence>
<feature type="region of interest" description="Disordered" evidence="5">
    <location>
        <begin position="1"/>
        <end position="56"/>
    </location>
</feature>
<evidence type="ECO:0000256" key="5">
    <source>
        <dbReference type="SAM" id="MobiDB-lite"/>
    </source>
</evidence>
<dbReference type="GO" id="GO:0005737">
    <property type="term" value="C:cytoplasm"/>
    <property type="evidence" value="ECO:0007669"/>
    <property type="project" value="TreeGrafter"/>
</dbReference>
<evidence type="ECO:0000256" key="3">
    <source>
        <dbReference type="ARBA" id="ARBA00022833"/>
    </source>
</evidence>
<reference evidence="8 9" key="1">
    <citation type="journal article" date="2017" name="Curr. Biol.">
        <title>Genome architecture and evolution of a unichromosomal asexual nematode.</title>
        <authorList>
            <person name="Fradin H."/>
            <person name="Zegar C."/>
            <person name="Gutwein M."/>
            <person name="Lucas J."/>
            <person name="Kovtun M."/>
            <person name="Corcoran D."/>
            <person name="Baugh L.R."/>
            <person name="Kiontke K."/>
            <person name="Gunsalus K."/>
            <person name="Fitch D.H."/>
            <person name="Piano F."/>
        </authorList>
    </citation>
    <scope>NUCLEOTIDE SEQUENCE [LARGE SCALE GENOMIC DNA]</scope>
    <source>
        <strain evidence="8">PF1309</strain>
    </source>
</reference>
<dbReference type="Pfam" id="PF13920">
    <property type="entry name" value="zf-C3HC4_3"/>
    <property type="match status" value="1"/>
</dbReference>
<dbReference type="PROSITE" id="PS50188">
    <property type="entry name" value="B302_SPRY"/>
    <property type="match status" value="1"/>
</dbReference>
<organism evidence="8 9">
    <name type="scientific">Diploscapter pachys</name>
    <dbReference type="NCBI Taxonomy" id="2018661"/>
    <lineage>
        <taxon>Eukaryota</taxon>
        <taxon>Metazoa</taxon>
        <taxon>Ecdysozoa</taxon>
        <taxon>Nematoda</taxon>
        <taxon>Chromadorea</taxon>
        <taxon>Rhabditida</taxon>
        <taxon>Rhabditina</taxon>
        <taxon>Rhabditomorpha</taxon>
        <taxon>Rhabditoidea</taxon>
        <taxon>Rhabditidae</taxon>
        <taxon>Diploscapter</taxon>
    </lineage>
</organism>
<feature type="compositionally biased region" description="Polar residues" evidence="5">
    <location>
        <begin position="618"/>
        <end position="627"/>
    </location>
</feature>
<dbReference type="Proteomes" id="UP000218231">
    <property type="component" value="Unassembled WGS sequence"/>
</dbReference>
<proteinExistence type="predicted"/>
<accession>A0A2A2KQ14</accession>
<keyword evidence="2 4" id="KW-0863">Zinc-finger</keyword>
<dbReference type="InterPro" id="IPR043136">
    <property type="entry name" value="B30.2/SPRY_sf"/>
</dbReference>
<evidence type="ECO:0000259" key="6">
    <source>
        <dbReference type="PROSITE" id="PS50089"/>
    </source>
</evidence>
<evidence type="ECO:0000259" key="7">
    <source>
        <dbReference type="PROSITE" id="PS50188"/>
    </source>
</evidence>
<dbReference type="SUPFAM" id="SSF57850">
    <property type="entry name" value="RING/U-box"/>
    <property type="match status" value="1"/>
</dbReference>
<dbReference type="EMBL" id="LIAE01007965">
    <property type="protein sequence ID" value="PAV76086.1"/>
    <property type="molecule type" value="Genomic_DNA"/>
</dbReference>
<dbReference type="GO" id="GO:0008270">
    <property type="term" value="F:zinc ion binding"/>
    <property type="evidence" value="ECO:0007669"/>
    <property type="project" value="UniProtKB-KW"/>
</dbReference>
<dbReference type="InterPro" id="IPR013083">
    <property type="entry name" value="Znf_RING/FYVE/PHD"/>
</dbReference>
<feature type="region of interest" description="Disordered" evidence="5">
    <location>
        <begin position="562"/>
        <end position="627"/>
    </location>
</feature>
<dbReference type="SMART" id="SM00449">
    <property type="entry name" value="SPRY"/>
    <property type="match status" value="1"/>
</dbReference>
<evidence type="ECO:0000256" key="1">
    <source>
        <dbReference type="ARBA" id="ARBA00022723"/>
    </source>
</evidence>
<dbReference type="InterPro" id="IPR001841">
    <property type="entry name" value="Znf_RING"/>
</dbReference>
<dbReference type="PANTHER" id="PTHR13363">
    <property type="entry name" value="RING FINGER AND SRY DOMAIN-CONTAINING"/>
    <property type="match status" value="1"/>
</dbReference>
<dbReference type="OrthoDB" id="10017393at2759"/>
<protein>
    <recommendedName>
        <fullName evidence="10">RING finger and SPRY domain-containing protein 1</fullName>
    </recommendedName>
</protein>
<sequence length="627" mass="71162">MGTCLCKEKREERRVRQREQQEQRRGERGSRTSDRRQRDQRHRQWRNALSTDSDIEQQAYDDPVSIEMDIKDLIRQTLKVIRTLVNNEQEPPQSLLKLNLIADKERGWLMVVKALIETVPDNDSLGPAVITLFLDECPLPSKETIHRLLFSMEFSGDLAKKKSPGWHKNACIVLGSLAEKLAGSTAVAMFSHDVQQYLIACVVNNARFIEASFYFQHIGGSCQMILFALLALEKFAQTSENQHMICRTFEQIGQPLLELETWLEDKSLESNWLAQQVGFCAQWSLDNIFVSENRQFAYESADVSGINAMLNHEDVSEYLKIGPNGLEARCDVSSFESVRCTFEAVEGVWYYEATVLTPGVMQSGLATKRSRFLNHEGYGIGDDDCSVAYDGCRQLVWYNANSTKHEHPPWKQGDVVGVLLNIPEKYVRFSLNGIPLYQKHKEFLFQLPEGDGVFAAASFMSFQQCRFNFGAMPFRFPPKNIDFRSFNEGGITLTARQRTILPRRRRLEMLKKETIPEDFCTICFSQPGTVTLLPCQHSGFCLMCCYQMDNCPLCRTAITERRTPERHSQPPATAIPIGNEQRSSIDGASYVASDSRSGSTGSSGRPLSVSQPDHRHPSTFSKMHTQV</sequence>
<dbReference type="InterPro" id="IPR013320">
    <property type="entry name" value="ConA-like_dom_sf"/>
</dbReference>
<dbReference type="SUPFAM" id="SSF49899">
    <property type="entry name" value="Concanavalin A-like lectins/glucanases"/>
    <property type="match status" value="1"/>
</dbReference>
<dbReference type="CDD" id="cd16566">
    <property type="entry name" value="RING-HC_RSPRY1"/>
    <property type="match status" value="1"/>
</dbReference>
<dbReference type="InterPro" id="IPR001870">
    <property type="entry name" value="B30.2/SPRY"/>
</dbReference>
<feature type="domain" description="B30.2/SPRY" evidence="7">
    <location>
        <begin position="288"/>
        <end position="474"/>
    </location>
</feature>
<dbReference type="PANTHER" id="PTHR13363:SF6">
    <property type="entry name" value="RING FINGER AND SPRY DOMAIN-CONTAINING PROTEIN 1"/>
    <property type="match status" value="1"/>
</dbReference>
<dbReference type="GO" id="GO:0051603">
    <property type="term" value="P:proteolysis involved in protein catabolic process"/>
    <property type="evidence" value="ECO:0007669"/>
    <property type="project" value="TreeGrafter"/>
</dbReference>
<keyword evidence="3" id="KW-0862">Zinc</keyword>
<dbReference type="AlphaFoldDB" id="A0A2A2KQ14"/>
<dbReference type="PROSITE" id="PS50089">
    <property type="entry name" value="ZF_RING_2"/>
    <property type="match status" value="1"/>
</dbReference>
<comment type="caution">
    <text evidence="8">The sequence shown here is derived from an EMBL/GenBank/DDBJ whole genome shotgun (WGS) entry which is preliminary data.</text>
</comment>
<feature type="domain" description="RING-type" evidence="6">
    <location>
        <begin position="520"/>
        <end position="555"/>
    </location>
</feature>
<keyword evidence="9" id="KW-1185">Reference proteome</keyword>
<evidence type="ECO:0000313" key="8">
    <source>
        <dbReference type="EMBL" id="PAV76086.1"/>
    </source>
</evidence>
<dbReference type="InterPro" id="IPR045129">
    <property type="entry name" value="RNF123/RKP/RSPRY1"/>
</dbReference>
<dbReference type="STRING" id="2018661.A0A2A2KQ14"/>
<dbReference type="Gene3D" id="3.30.40.10">
    <property type="entry name" value="Zinc/RING finger domain, C3HC4 (zinc finger)"/>
    <property type="match status" value="1"/>
</dbReference>
<keyword evidence="1" id="KW-0479">Metal-binding</keyword>
<evidence type="ECO:0000256" key="4">
    <source>
        <dbReference type="PROSITE-ProRule" id="PRU00175"/>
    </source>
</evidence>
<dbReference type="InterPro" id="IPR003877">
    <property type="entry name" value="SPRY_dom"/>
</dbReference>
<dbReference type="GO" id="GO:0004842">
    <property type="term" value="F:ubiquitin-protein transferase activity"/>
    <property type="evidence" value="ECO:0007669"/>
    <property type="project" value="InterPro"/>
</dbReference>
<feature type="compositionally biased region" description="Basic and acidic residues" evidence="5">
    <location>
        <begin position="1"/>
        <end position="37"/>
    </location>
</feature>
<dbReference type="Pfam" id="PF00622">
    <property type="entry name" value="SPRY"/>
    <property type="match status" value="1"/>
</dbReference>
<evidence type="ECO:0000256" key="2">
    <source>
        <dbReference type="ARBA" id="ARBA00022771"/>
    </source>
</evidence>
<dbReference type="SMART" id="SM00184">
    <property type="entry name" value="RING"/>
    <property type="match status" value="1"/>
</dbReference>